<dbReference type="Proteomes" id="UP000283530">
    <property type="component" value="Unassembled WGS sequence"/>
</dbReference>
<feature type="domain" description="AP2/ERF" evidence="10">
    <location>
        <begin position="125"/>
        <end position="182"/>
    </location>
</feature>
<dbReference type="AlphaFoldDB" id="A0A443NIX6"/>
<evidence type="ECO:0000313" key="12">
    <source>
        <dbReference type="Proteomes" id="UP000283530"/>
    </source>
</evidence>
<evidence type="ECO:0000313" key="11">
    <source>
        <dbReference type="EMBL" id="RWR78465.1"/>
    </source>
</evidence>
<keyword evidence="2" id="KW-0936">Ethylene signaling pathway</keyword>
<dbReference type="PROSITE" id="PS51032">
    <property type="entry name" value="AP2_ERF"/>
    <property type="match status" value="1"/>
</dbReference>
<proteinExistence type="inferred from homology"/>
<keyword evidence="12" id="KW-1185">Reference proteome</keyword>
<comment type="caution">
    <text evidence="11">The sequence shown here is derived from an EMBL/GenBank/DDBJ whole genome shotgun (WGS) entry which is preliminary data.</text>
</comment>
<evidence type="ECO:0000256" key="4">
    <source>
        <dbReference type="ARBA" id="ARBA00023125"/>
    </source>
</evidence>
<dbReference type="OrthoDB" id="10038011at2759"/>
<evidence type="ECO:0000256" key="3">
    <source>
        <dbReference type="ARBA" id="ARBA00023015"/>
    </source>
</evidence>
<evidence type="ECO:0000256" key="9">
    <source>
        <dbReference type="SAM" id="MobiDB-lite"/>
    </source>
</evidence>
<comment type="similarity">
    <text evidence="8">Belongs to the AP2/ERF transcription factor family. ERF subfamily.</text>
</comment>
<name>A0A443NIX6_9MAGN</name>
<evidence type="ECO:0000256" key="7">
    <source>
        <dbReference type="ARBA" id="ARBA00023242"/>
    </source>
</evidence>
<keyword evidence="3" id="KW-0805">Transcription regulation</keyword>
<dbReference type="PANTHER" id="PTHR31657">
    <property type="entry name" value="ETHYLENE-RESPONSIVE TRANSCRIPTION FACTOR ERF061"/>
    <property type="match status" value="1"/>
</dbReference>
<dbReference type="Pfam" id="PF00847">
    <property type="entry name" value="AP2"/>
    <property type="match status" value="1"/>
</dbReference>
<dbReference type="SMART" id="SM00380">
    <property type="entry name" value="AP2"/>
    <property type="match status" value="1"/>
</dbReference>
<evidence type="ECO:0000256" key="6">
    <source>
        <dbReference type="ARBA" id="ARBA00023163"/>
    </source>
</evidence>
<protein>
    <submittedName>
        <fullName evidence="11">Ethylene-responsive transcription factor RAP2-4</fullName>
    </submittedName>
</protein>
<dbReference type="InterPro" id="IPR001471">
    <property type="entry name" value="AP2/ERF_dom"/>
</dbReference>
<organism evidence="11 12">
    <name type="scientific">Cinnamomum micranthum f. kanehirae</name>
    <dbReference type="NCBI Taxonomy" id="337451"/>
    <lineage>
        <taxon>Eukaryota</taxon>
        <taxon>Viridiplantae</taxon>
        <taxon>Streptophyta</taxon>
        <taxon>Embryophyta</taxon>
        <taxon>Tracheophyta</taxon>
        <taxon>Spermatophyta</taxon>
        <taxon>Magnoliopsida</taxon>
        <taxon>Magnoliidae</taxon>
        <taxon>Laurales</taxon>
        <taxon>Lauraceae</taxon>
        <taxon>Cinnamomum</taxon>
    </lineage>
</organism>
<evidence type="ECO:0000259" key="10">
    <source>
        <dbReference type="PROSITE" id="PS51032"/>
    </source>
</evidence>
<accession>A0A443NIX6</accession>
<keyword evidence="4" id="KW-0238">DNA-binding</keyword>
<keyword evidence="7" id="KW-0539">Nucleus</keyword>
<sequence length="320" mass="35489">MDTAIDHYNNSICSSNNIPFFSELISEQLMEAPEPFINGASNFPITTNPPSPSLSFATHMNSQVFSSHEHLGLEPLYPIELNQLNPFQIHQIQAQIQLQQRQANFLAPRTASMKQFGVPAKPKKLYRGVRQRHWGRWVAEIRLPKSRTRLWLGTFDTSEEAALAYDSAAFKLRGDSARLNFPHLRHQGDYLGGGFGGNSPLHSSVNAKLEAFCQSSANSQKQRTCHMVATGTSKLVSSSGLFPETGVSLPEMGLSSSEDIKVPSSRSGSPLSEKEESADRSSPASDIKFSDLIKPTWDESESFLLQKFPSFEIDWDAILS</sequence>
<dbReference type="GO" id="GO:0009873">
    <property type="term" value="P:ethylene-activated signaling pathway"/>
    <property type="evidence" value="ECO:0007669"/>
    <property type="project" value="UniProtKB-KW"/>
</dbReference>
<dbReference type="Gene3D" id="3.30.730.10">
    <property type="entry name" value="AP2/ERF domain"/>
    <property type="match status" value="1"/>
</dbReference>
<reference evidence="11 12" key="1">
    <citation type="journal article" date="2019" name="Nat. Plants">
        <title>Stout camphor tree genome fills gaps in understanding of flowering plant genome evolution.</title>
        <authorList>
            <person name="Chaw S.M."/>
            <person name="Liu Y.C."/>
            <person name="Wu Y.W."/>
            <person name="Wang H.Y."/>
            <person name="Lin C.I."/>
            <person name="Wu C.S."/>
            <person name="Ke H.M."/>
            <person name="Chang L.Y."/>
            <person name="Hsu C.Y."/>
            <person name="Yang H.T."/>
            <person name="Sudianto E."/>
            <person name="Hsu M.H."/>
            <person name="Wu K.P."/>
            <person name="Wang L.N."/>
            <person name="Leebens-Mack J.H."/>
            <person name="Tsai I.J."/>
        </authorList>
    </citation>
    <scope>NUCLEOTIDE SEQUENCE [LARGE SCALE GENOMIC DNA]</scope>
    <source>
        <strain evidence="12">cv. Chaw 1501</strain>
        <tissue evidence="11">Young leaves</tissue>
    </source>
</reference>
<dbReference type="GO" id="GO:0000976">
    <property type="term" value="F:transcription cis-regulatory region binding"/>
    <property type="evidence" value="ECO:0007669"/>
    <property type="project" value="UniProtKB-ARBA"/>
</dbReference>
<dbReference type="PRINTS" id="PR00367">
    <property type="entry name" value="ETHRSPELEMNT"/>
</dbReference>
<keyword evidence="5" id="KW-0010">Activator</keyword>
<dbReference type="InterPro" id="IPR051758">
    <property type="entry name" value="ERF/AP2-like"/>
</dbReference>
<evidence type="ECO:0000256" key="8">
    <source>
        <dbReference type="ARBA" id="ARBA00024343"/>
    </source>
</evidence>
<dbReference type="FunFam" id="3.30.730.10:FF:000001">
    <property type="entry name" value="Ethylene-responsive transcription factor 2"/>
    <property type="match status" value="1"/>
</dbReference>
<dbReference type="CDD" id="cd00018">
    <property type="entry name" value="AP2"/>
    <property type="match status" value="1"/>
</dbReference>
<dbReference type="STRING" id="337451.A0A443NIX6"/>
<dbReference type="GO" id="GO:0003700">
    <property type="term" value="F:DNA-binding transcription factor activity"/>
    <property type="evidence" value="ECO:0007669"/>
    <property type="project" value="InterPro"/>
</dbReference>
<evidence type="ECO:0000256" key="2">
    <source>
        <dbReference type="ARBA" id="ARBA00022745"/>
    </source>
</evidence>
<comment type="subcellular location">
    <subcellularLocation>
        <location evidence="1">Nucleus</location>
    </subcellularLocation>
</comment>
<evidence type="ECO:0000256" key="1">
    <source>
        <dbReference type="ARBA" id="ARBA00004123"/>
    </source>
</evidence>
<dbReference type="PANTHER" id="PTHR31657:SF87">
    <property type="entry name" value="ETHYLENE-RESPONSIVE TRANSCRIPTION FACTOR RAP2-13"/>
    <property type="match status" value="1"/>
</dbReference>
<dbReference type="InterPro" id="IPR016177">
    <property type="entry name" value="DNA-bd_dom_sf"/>
</dbReference>
<dbReference type="InterPro" id="IPR036955">
    <property type="entry name" value="AP2/ERF_dom_sf"/>
</dbReference>
<keyword evidence="6" id="KW-0804">Transcription</keyword>
<evidence type="ECO:0000256" key="5">
    <source>
        <dbReference type="ARBA" id="ARBA00023159"/>
    </source>
</evidence>
<gene>
    <name evidence="11" type="ORF">CKAN_00699900</name>
</gene>
<dbReference type="EMBL" id="QPKB01000003">
    <property type="protein sequence ID" value="RWR78465.1"/>
    <property type="molecule type" value="Genomic_DNA"/>
</dbReference>
<feature type="region of interest" description="Disordered" evidence="9">
    <location>
        <begin position="252"/>
        <end position="286"/>
    </location>
</feature>
<dbReference type="SUPFAM" id="SSF54171">
    <property type="entry name" value="DNA-binding domain"/>
    <property type="match status" value="1"/>
</dbReference>
<dbReference type="GO" id="GO:0005634">
    <property type="term" value="C:nucleus"/>
    <property type="evidence" value="ECO:0007669"/>
    <property type="project" value="UniProtKB-SubCell"/>
</dbReference>